<evidence type="ECO:0000313" key="2">
    <source>
        <dbReference type="Proteomes" id="UP000799291"/>
    </source>
</evidence>
<dbReference type="OrthoDB" id="3775350at2759"/>
<proteinExistence type="predicted"/>
<accession>A0A6G1J9E1</accession>
<name>A0A6G1J9E1_9PLEO</name>
<dbReference type="Proteomes" id="UP000799291">
    <property type="component" value="Unassembled WGS sequence"/>
</dbReference>
<dbReference type="AlphaFoldDB" id="A0A6G1J9E1"/>
<keyword evidence="2" id="KW-1185">Reference proteome</keyword>
<dbReference type="EMBL" id="MU005575">
    <property type="protein sequence ID" value="KAF2687136.1"/>
    <property type="molecule type" value="Genomic_DNA"/>
</dbReference>
<evidence type="ECO:0000313" key="1">
    <source>
        <dbReference type="EMBL" id="KAF2687136.1"/>
    </source>
</evidence>
<reference evidence="1" key="1">
    <citation type="journal article" date="2020" name="Stud. Mycol.">
        <title>101 Dothideomycetes genomes: a test case for predicting lifestyles and emergence of pathogens.</title>
        <authorList>
            <person name="Haridas S."/>
            <person name="Albert R."/>
            <person name="Binder M."/>
            <person name="Bloem J."/>
            <person name="Labutti K."/>
            <person name="Salamov A."/>
            <person name="Andreopoulos B."/>
            <person name="Baker S."/>
            <person name="Barry K."/>
            <person name="Bills G."/>
            <person name="Bluhm B."/>
            <person name="Cannon C."/>
            <person name="Castanera R."/>
            <person name="Culley D."/>
            <person name="Daum C."/>
            <person name="Ezra D."/>
            <person name="Gonzalez J."/>
            <person name="Henrissat B."/>
            <person name="Kuo A."/>
            <person name="Liang C."/>
            <person name="Lipzen A."/>
            <person name="Lutzoni F."/>
            <person name="Magnuson J."/>
            <person name="Mondo S."/>
            <person name="Nolan M."/>
            <person name="Ohm R."/>
            <person name="Pangilinan J."/>
            <person name="Park H.-J."/>
            <person name="Ramirez L."/>
            <person name="Alfaro M."/>
            <person name="Sun H."/>
            <person name="Tritt A."/>
            <person name="Yoshinaga Y."/>
            <person name="Zwiers L.-H."/>
            <person name="Turgeon B."/>
            <person name="Goodwin S."/>
            <person name="Spatafora J."/>
            <person name="Crous P."/>
            <person name="Grigoriev I."/>
        </authorList>
    </citation>
    <scope>NUCLEOTIDE SEQUENCE</scope>
    <source>
        <strain evidence="1">CBS 122367</strain>
    </source>
</reference>
<protein>
    <submittedName>
        <fullName evidence="1">Uncharacterized protein</fullName>
    </submittedName>
</protein>
<organism evidence="1 2">
    <name type="scientific">Lentithecium fluviatile CBS 122367</name>
    <dbReference type="NCBI Taxonomy" id="1168545"/>
    <lineage>
        <taxon>Eukaryota</taxon>
        <taxon>Fungi</taxon>
        <taxon>Dikarya</taxon>
        <taxon>Ascomycota</taxon>
        <taxon>Pezizomycotina</taxon>
        <taxon>Dothideomycetes</taxon>
        <taxon>Pleosporomycetidae</taxon>
        <taxon>Pleosporales</taxon>
        <taxon>Massarineae</taxon>
        <taxon>Lentitheciaceae</taxon>
        <taxon>Lentithecium</taxon>
    </lineage>
</organism>
<sequence length="86" mass="10424">MLPLLSKDAYVLAYRYRELMLAKPKRLREDCNPYYENLLANLPDPPEDARDARSRSIRYAKEHYESFYEVTHIKMIVEWLDRNETQ</sequence>
<gene>
    <name evidence="1" type="ORF">K458DRAFT_296805</name>
</gene>